<dbReference type="InterPro" id="IPR016185">
    <property type="entry name" value="PreATP-grasp_dom_sf"/>
</dbReference>
<comment type="caution">
    <text evidence="10">The sequence shown here is derived from an EMBL/GenBank/DDBJ whole genome shotgun (WGS) entry which is preliminary data.</text>
</comment>
<evidence type="ECO:0000256" key="4">
    <source>
        <dbReference type="ARBA" id="ARBA00022840"/>
    </source>
</evidence>
<dbReference type="SUPFAM" id="SSF48108">
    <property type="entry name" value="Carbamoyl phosphate synthetase, large subunit connection domain"/>
    <property type="match status" value="1"/>
</dbReference>
<dbReference type="STRING" id="1423774.FD31_GL000022"/>
<comment type="similarity">
    <text evidence="1">Belongs to the CarB family.</text>
</comment>
<comment type="catalytic activity">
    <reaction evidence="7">
        <text>hydrogencarbonate + NH4(+) + 2 ATP = carbamoyl phosphate + 2 ADP + phosphate + 2 H(+)</text>
        <dbReference type="Rhea" id="RHEA:18029"/>
        <dbReference type="ChEBI" id="CHEBI:15378"/>
        <dbReference type="ChEBI" id="CHEBI:17544"/>
        <dbReference type="ChEBI" id="CHEBI:28938"/>
        <dbReference type="ChEBI" id="CHEBI:30616"/>
        <dbReference type="ChEBI" id="CHEBI:43474"/>
        <dbReference type="ChEBI" id="CHEBI:58228"/>
        <dbReference type="ChEBI" id="CHEBI:456216"/>
        <dbReference type="EC" id="6.3.4.16"/>
    </reaction>
</comment>
<dbReference type="GO" id="GO:0005737">
    <property type="term" value="C:cytoplasm"/>
    <property type="evidence" value="ECO:0007669"/>
    <property type="project" value="TreeGrafter"/>
</dbReference>
<dbReference type="PROSITE" id="PS50975">
    <property type="entry name" value="ATP_GRASP"/>
    <property type="match status" value="1"/>
</dbReference>
<evidence type="ECO:0000256" key="2">
    <source>
        <dbReference type="ARBA" id="ARBA00022598"/>
    </source>
</evidence>
<dbReference type="Pfam" id="PF02786">
    <property type="entry name" value="CPSase_L_D2"/>
    <property type="match status" value="1"/>
</dbReference>
<dbReference type="PANTHER" id="PTHR11405">
    <property type="entry name" value="CARBAMOYLTRANSFERASE FAMILY MEMBER"/>
    <property type="match status" value="1"/>
</dbReference>
<dbReference type="PANTHER" id="PTHR11405:SF53">
    <property type="entry name" value="CARBAMOYL-PHOSPHATE SYNTHASE [AMMONIA], MITOCHONDRIAL"/>
    <property type="match status" value="1"/>
</dbReference>
<dbReference type="EC" id="6.3.4.16" evidence="6"/>
<dbReference type="EMBL" id="AZFV01000001">
    <property type="protein sequence ID" value="KRM18541.1"/>
    <property type="molecule type" value="Genomic_DNA"/>
</dbReference>
<dbReference type="RefSeq" id="WP_057890730.1">
    <property type="nucleotide sequence ID" value="NZ_AZFV01000001.1"/>
</dbReference>
<dbReference type="InterPro" id="IPR005479">
    <property type="entry name" value="CPAse_ATP-bd"/>
</dbReference>
<accession>A0A0R1WM36</accession>
<dbReference type="InterPro" id="IPR058047">
    <property type="entry name" value="CPSase_preATP-grasp"/>
</dbReference>
<organism evidence="10 11">
    <name type="scientific">Companilactobacillus nantensis DSM 16982</name>
    <dbReference type="NCBI Taxonomy" id="1423774"/>
    <lineage>
        <taxon>Bacteria</taxon>
        <taxon>Bacillati</taxon>
        <taxon>Bacillota</taxon>
        <taxon>Bacilli</taxon>
        <taxon>Lactobacillales</taxon>
        <taxon>Lactobacillaceae</taxon>
        <taxon>Companilactobacillus</taxon>
    </lineage>
</organism>
<dbReference type="PATRIC" id="fig|1423774.3.peg.22"/>
<dbReference type="SUPFAM" id="SSF52440">
    <property type="entry name" value="PreATP-grasp domain"/>
    <property type="match status" value="1"/>
</dbReference>
<keyword evidence="4 8" id="KW-0067">ATP-binding</keyword>
<proteinExistence type="inferred from homology"/>
<dbReference type="Gene3D" id="3.30.470.20">
    <property type="entry name" value="ATP-grasp fold, B domain"/>
    <property type="match status" value="1"/>
</dbReference>
<evidence type="ECO:0000256" key="3">
    <source>
        <dbReference type="ARBA" id="ARBA00022741"/>
    </source>
</evidence>
<dbReference type="GO" id="GO:0006541">
    <property type="term" value="P:glutamine metabolic process"/>
    <property type="evidence" value="ECO:0007669"/>
    <property type="project" value="TreeGrafter"/>
</dbReference>
<feature type="domain" description="ATP-grasp" evidence="9">
    <location>
        <begin position="126"/>
        <end position="319"/>
    </location>
</feature>
<dbReference type="Gene3D" id="3.40.50.20">
    <property type="match status" value="1"/>
</dbReference>
<evidence type="ECO:0000313" key="11">
    <source>
        <dbReference type="Proteomes" id="UP000051302"/>
    </source>
</evidence>
<dbReference type="GO" id="GO:0005524">
    <property type="term" value="F:ATP binding"/>
    <property type="evidence" value="ECO:0007669"/>
    <property type="project" value="UniProtKB-UniRule"/>
</dbReference>
<dbReference type="AlphaFoldDB" id="A0A0R1WM36"/>
<keyword evidence="5" id="KW-0464">Manganese</keyword>
<keyword evidence="3 8" id="KW-0547">Nucleotide-binding</keyword>
<reference evidence="10 11" key="1">
    <citation type="journal article" date="2015" name="Genome Announc.">
        <title>Expanding the biotechnology potential of lactobacilli through comparative genomics of 213 strains and associated genera.</title>
        <authorList>
            <person name="Sun Z."/>
            <person name="Harris H.M."/>
            <person name="McCann A."/>
            <person name="Guo C."/>
            <person name="Argimon S."/>
            <person name="Zhang W."/>
            <person name="Yang X."/>
            <person name="Jeffery I.B."/>
            <person name="Cooney J.C."/>
            <person name="Kagawa T.F."/>
            <person name="Liu W."/>
            <person name="Song Y."/>
            <person name="Salvetti E."/>
            <person name="Wrobel A."/>
            <person name="Rasinkangas P."/>
            <person name="Parkhill J."/>
            <person name="Rea M.C."/>
            <person name="O'Sullivan O."/>
            <person name="Ritari J."/>
            <person name="Douillard F.P."/>
            <person name="Paul Ross R."/>
            <person name="Yang R."/>
            <person name="Briner A.E."/>
            <person name="Felis G.E."/>
            <person name="de Vos W.M."/>
            <person name="Barrangou R."/>
            <person name="Klaenhammer T.R."/>
            <person name="Caufield P.W."/>
            <person name="Cui Y."/>
            <person name="Zhang H."/>
            <person name="O'Toole P.W."/>
        </authorList>
    </citation>
    <scope>NUCLEOTIDE SEQUENCE [LARGE SCALE GENOMIC DNA]</scope>
    <source>
        <strain evidence="10 11">DSM 16982</strain>
    </source>
</reference>
<sequence length="805" mass="91461">MELDDVHTILIIGPTSSDKNVDLSTALYDTVDILHQLGYKTSIIVEDPTLLLSSGVFYDKTIVEKVTGDNVLKFVQKYHPDAILPTVGDRNALGIVSSLNGKIGGTKVLGASFSASLATFKRELFIKKLTKANLPVIKFISSDDETEIYSFIRSIGFPIIARRRYSNRHSSGWTNINNLFELDNFMATEDVSDTKIEIERSIRGFSEYSFTILRDRYDNSSLIGTIEDIEPIGIHHLDSNLISPAISLNDSKLQRLRNYSIKLARAFNIVGICTVHFAYNHTTKESYITEFIPRLSEETKFLEYATSYPIATAVVELCLGYHLDKLQLDAGNHFNGATEPFVDHLTSRFPQWKTPGQKYLGPSKTSDSSIVVNGFSLEEVLNKGALNDKLNNNFDRYNELRKLDDDELFEKIIHPTNWLLDVLSEALRRKFEMPVLSEITGVNIPYLTALQNIINNSLIIREGEIDGKNVERMVEMGVKGVGHSKLLLDSPDIVTKTVVKNKRAVSVANNEYINHNYFVTSGISNELELSDRKKFVVRTPIITSKTDIMIRQFVLFQLAKSIDQNGLEPIIIGREPWNAPLSMRRKVVEIDDPHMEMKSLNLIKQENVIKIIDLSKNLVDTEDNRGFQFSAQEIKNIELQGDTTLRVMVVSDGTNYLAPSVIYRGKRDNHMYEISSVNNFMTAEDRAEVAELITHELEDDTEVDIFNFEMVKSNGHWLVTKKYRGMTNDIIRHELASSVHVIDTLVKLLLGNKIEEGLSLEKVFDNFDEKYLLTIDDKRYKLLDKDEIQAKLKELRLKENKKATN</sequence>
<evidence type="ECO:0000256" key="1">
    <source>
        <dbReference type="ARBA" id="ARBA00009799"/>
    </source>
</evidence>
<dbReference type="Proteomes" id="UP000051302">
    <property type="component" value="Unassembled WGS sequence"/>
</dbReference>
<evidence type="ECO:0000313" key="10">
    <source>
        <dbReference type="EMBL" id="KRM18541.1"/>
    </source>
</evidence>
<name>A0A0R1WM36_9LACO</name>
<dbReference type="SUPFAM" id="SSF56059">
    <property type="entry name" value="Glutathione synthetase ATP-binding domain-like"/>
    <property type="match status" value="1"/>
</dbReference>
<evidence type="ECO:0000256" key="8">
    <source>
        <dbReference type="PROSITE-ProRule" id="PRU00409"/>
    </source>
</evidence>
<evidence type="ECO:0000259" key="9">
    <source>
        <dbReference type="PROSITE" id="PS50975"/>
    </source>
</evidence>
<keyword evidence="11" id="KW-1185">Reference proteome</keyword>
<dbReference type="InterPro" id="IPR011761">
    <property type="entry name" value="ATP-grasp"/>
</dbReference>
<dbReference type="GO" id="GO:0046872">
    <property type="term" value="F:metal ion binding"/>
    <property type="evidence" value="ECO:0007669"/>
    <property type="project" value="InterPro"/>
</dbReference>
<evidence type="ECO:0000256" key="7">
    <source>
        <dbReference type="ARBA" id="ARBA00047359"/>
    </source>
</evidence>
<dbReference type="InterPro" id="IPR005483">
    <property type="entry name" value="CPSase_dom"/>
</dbReference>
<evidence type="ECO:0000256" key="6">
    <source>
        <dbReference type="ARBA" id="ARBA00044063"/>
    </source>
</evidence>
<dbReference type="PRINTS" id="PR00098">
    <property type="entry name" value="CPSASE"/>
</dbReference>
<evidence type="ECO:0000256" key="5">
    <source>
        <dbReference type="ARBA" id="ARBA00023211"/>
    </source>
</evidence>
<gene>
    <name evidence="10" type="ORF">FD31_GL000022</name>
</gene>
<dbReference type="GO" id="GO:0004087">
    <property type="term" value="F:carbamoyl-phosphate synthase (ammonia) activity"/>
    <property type="evidence" value="ECO:0007669"/>
    <property type="project" value="UniProtKB-EC"/>
</dbReference>
<protein>
    <recommendedName>
        <fullName evidence="6">carbamoyl-phosphate synthase (ammonia)</fullName>
        <ecNumber evidence="6">6.3.4.16</ecNumber>
    </recommendedName>
</protein>
<keyword evidence="2" id="KW-0436">Ligase</keyword>
<dbReference type="GO" id="GO:0004088">
    <property type="term" value="F:carbamoyl-phosphate synthase (glutamine-hydrolyzing) activity"/>
    <property type="evidence" value="ECO:0007669"/>
    <property type="project" value="TreeGrafter"/>
</dbReference>
<dbReference type="InterPro" id="IPR036897">
    <property type="entry name" value="CarbamoylP_synth_lsu_oligo_sf"/>
</dbReference>
<dbReference type="Pfam" id="PF25596">
    <property type="entry name" value="CPSase_L_D1"/>
    <property type="match status" value="1"/>
</dbReference>